<sequence length="308" mass="31717">MRIKTTFVLSALLGAAGSNANVCNADNCLRAIRNPAKPGIADCSSYLKSTSTPPEEIVTEYATESVVAIETESVTETLVFYETTTEVIPATATQTLPGSTTTVTVFDPALRKRSAAPTLPAYATPCSGEARYTSACSCIGVTGPIIVTAPTPTTTITLPTTVTYSTETVTVTVATESTTVIAATTSVTTTLSTVTLTGPAATVTQNAPFPPECRNIVLYNGLQPVDFSPLTTHPRGILSTDNCCLACFQLGGCVAYVVNYNGPGSCLLLSVRDGSYDGNPTGQCPLGKSSTIFGNAGGSVGKGPCQKP</sequence>
<name>A0A084AJQ6_STACB</name>
<keyword evidence="3" id="KW-1185">Reference proteome</keyword>
<dbReference type="EMBL" id="KL648699">
    <property type="protein sequence ID" value="KEY65535.1"/>
    <property type="molecule type" value="Genomic_DNA"/>
</dbReference>
<evidence type="ECO:0000256" key="1">
    <source>
        <dbReference type="SAM" id="SignalP"/>
    </source>
</evidence>
<evidence type="ECO:0000313" key="3">
    <source>
        <dbReference type="Proteomes" id="UP000028045"/>
    </source>
</evidence>
<dbReference type="Proteomes" id="UP000028045">
    <property type="component" value="Unassembled WGS sequence"/>
</dbReference>
<reference evidence="2 3" key="1">
    <citation type="journal article" date="2014" name="BMC Genomics">
        <title>Comparative genome sequencing reveals chemotype-specific gene clusters in the toxigenic black mold Stachybotrys.</title>
        <authorList>
            <person name="Semeiks J."/>
            <person name="Borek D."/>
            <person name="Otwinowski Z."/>
            <person name="Grishin N.V."/>
        </authorList>
    </citation>
    <scope>NUCLEOTIDE SEQUENCE [LARGE SCALE GENOMIC DNA]</scope>
    <source>
        <strain evidence="3">CBS 109288 / IBT 7711</strain>
    </source>
</reference>
<dbReference type="HOGENOM" id="CLU_903657_0_0_1"/>
<organism evidence="2 3">
    <name type="scientific">Stachybotrys chartarum (strain CBS 109288 / IBT 7711)</name>
    <name type="common">Toxic black mold</name>
    <name type="synonym">Stilbospora chartarum</name>
    <dbReference type="NCBI Taxonomy" id="1280523"/>
    <lineage>
        <taxon>Eukaryota</taxon>
        <taxon>Fungi</taxon>
        <taxon>Dikarya</taxon>
        <taxon>Ascomycota</taxon>
        <taxon>Pezizomycotina</taxon>
        <taxon>Sordariomycetes</taxon>
        <taxon>Hypocreomycetidae</taxon>
        <taxon>Hypocreales</taxon>
        <taxon>Stachybotryaceae</taxon>
        <taxon>Stachybotrys</taxon>
    </lineage>
</organism>
<dbReference type="AlphaFoldDB" id="A0A084AJQ6"/>
<accession>A0A084AJQ6</accession>
<keyword evidence="1" id="KW-0732">Signal</keyword>
<feature type="signal peptide" evidence="1">
    <location>
        <begin position="1"/>
        <end position="20"/>
    </location>
</feature>
<feature type="chain" id="PRO_5001770983" description="Apple domain-containing protein" evidence="1">
    <location>
        <begin position="21"/>
        <end position="308"/>
    </location>
</feature>
<evidence type="ECO:0008006" key="4">
    <source>
        <dbReference type="Google" id="ProtNLM"/>
    </source>
</evidence>
<gene>
    <name evidence="2" type="ORF">S7711_09928</name>
</gene>
<proteinExistence type="predicted"/>
<protein>
    <recommendedName>
        <fullName evidence="4">Apple domain-containing protein</fullName>
    </recommendedName>
</protein>
<evidence type="ECO:0000313" key="2">
    <source>
        <dbReference type="EMBL" id="KEY65535.1"/>
    </source>
</evidence>